<dbReference type="PANTHER" id="PTHR10629">
    <property type="entry name" value="CYTOSINE-SPECIFIC METHYLTRANSFERASE"/>
    <property type="match status" value="1"/>
</dbReference>
<dbReference type="GO" id="GO:0044027">
    <property type="term" value="P:negative regulation of gene expression via chromosomal CpG island methylation"/>
    <property type="evidence" value="ECO:0007669"/>
    <property type="project" value="TreeGrafter"/>
</dbReference>
<dbReference type="InterPro" id="IPR029063">
    <property type="entry name" value="SAM-dependent_MTases_sf"/>
</dbReference>
<dbReference type="GO" id="GO:0003677">
    <property type="term" value="F:DNA binding"/>
    <property type="evidence" value="ECO:0007669"/>
    <property type="project" value="TreeGrafter"/>
</dbReference>
<dbReference type="Gene3D" id="2.30.30.140">
    <property type="match status" value="2"/>
</dbReference>
<comment type="similarity">
    <text evidence="5">Belongs to the class I-like SAM-binding methyltransferase superfamily. C5-methyltransferase family.</text>
</comment>
<keyword evidence="2 5" id="KW-0489">Methyltransferase</keyword>
<accession>A0AAW1SIZ8</accession>
<keyword evidence="3 5" id="KW-0808">Transferase</keyword>
<dbReference type="SUPFAM" id="SSF53335">
    <property type="entry name" value="S-adenosyl-L-methionine-dependent methyltransferases"/>
    <property type="match status" value="1"/>
</dbReference>
<organism evidence="8 9">
    <name type="scientific">Elliptochloris bilobata</name>
    <dbReference type="NCBI Taxonomy" id="381761"/>
    <lineage>
        <taxon>Eukaryota</taxon>
        <taxon>Viridiplantae</taxon>
        <taxon>Chlorophyta</taxon>
        <taxon>core chlorophytes</taxon>
        <taxon>Trebouxiophyceae</taxon>
        <taxon>Trebouxiophyceae incertae sedis</taxon>
        <taxon>Elliptochloris clade</taxon>
        <taxon>Elliptochloris</taxon>
    </lineage>
</organism>
<evidence type="ECO:0000313" key="8">
    <source>
        <dbReference type="EMBL" id="KAK9845815.1"/>
    </source>
</evidence>
<dbReference type="PANTHER" id="PTHR10629:SF50">
    <property type="entry name" value="DNA (CYTOSINE-5)-METHYLTRANSFERASE CMT3"/>
    <property type="match status" value="1"/>
</dbReference>
<feature type="active site" evidence="5">
    <location>
        <position position="70"/>
    </location>
</feature>
<dbReference type="GO" id="GO:0032259">
    <property type="term" value="P:methylation"/>
    <property type="evidence" value="ECO:0007669"/>
    <property type="project" value="UniProtKB-KW"/>
</dbReference>
<dbReference type="PROSITE" id="PS50812">
    <property type="entry name" value="PWWP"/>
    <property type="match status" value="1"/>
</dbReference>
<dbReference type="GO" id="GO:0003886">
    <property type="term" value="F:DNA (cytosine-5-)-methyltransferase activity"/>
    <property type="evidence" value="ECO:0007669"/>
    <property type="project" value="UniProtKB-EC"/>
</dbReference>
<feature type="region of interest" description="Disordered" evidence="6">
    <location>
        <begin position="841"/>
        <end position="886"/>
    </location>
</feature>
<feature type="region of interest" description="Disordered" evidence="6">
    <location>
        <begin position="376"/>
        <end position="445"/>
    </location>
</feature>
<evidence type="ECO:0000256" key="1">
    <source>
        <dbReference type="ARBA" id="ARBA00011975"/>
    </source>
</evidence>
<dbReference type="CDD" id="cd20404">
    <property type="entry name" value="Tudor_Agenet_AtEML-like"/>
    <property type="match status" value="1"/>
</dbReference>
<name>A0AAW1SIZ8_9CHLO</name>
<protein>
    <recommendedName>
        <fullName evidence="1">DNA (cytosine-5-)-methyltransferase</fullName>
        <ecNumber evidence="1">2.1.1.37</ecNumber>
    </recommendedName>
</protein>
<feature type="region of interest" description="Disordered" evidence="6">
    <location>
        <begin position="593"/>
        <end position="640"/>
    </location>
</feature>
<dbReference type="PRINTS" id="PR00105">
    <property type="entry name" value="C5METTRFRASE"/>
</dbReference>
<dbReference type="InterPro" id="IPR050390">
    <property type="entry name" value="C5-Methyltransferase"/>
</dbReference>
<evidence type="ECO:0000256" key="3">
    <source>
        <dbReference type="ARBA" id="ARBA00022679"/>
    </source>
</evidence>
<dbReference type="Gene3D" id="3.40.50.150">
    <property type="entry name" value="Vaccinia Virus protein VP39"/>
    <property type="match status" value="1"/>
</dbReference>
<dbReference type="PROSITE" id="PS51679">
    <property type="entry name" value="SAM_MT_C5"/>
    <property type="match status" value="1"/>
</dbReference>
<gene>
    <name evidence="8" type="ORF">WJX81_003168</name>
</gene>
<keyword evidence="9" id="KW-1185">Reference proteome</keyword>
<dbReference type="Pfam" id="PF00145">
    <property type="entry name" value="DNA_methylase"/>
    <property type="match status" value="1"/>
</dbReference>
<dbReference type="AlphaFoldDB" id="A0AAW1SIZ8"/>
<keyword evidence="4 5" id="KW-0949">S-adenosyl-L-methionine</keyword>
<dbReference type="PROSITE" id="PS00094">
    <property type="entry name" value="C5_MTASE_1"/>
    <property type="match status" value="1"/>
</dbReference>
<feature type="compositionally biased region" description="Basic residues" evidence="6">
    <location>
        <begin position="859"/>
        <end position="871"/>
    </location>
</feature>
<dbReference type="SUPFAM" id="SSF63748">
    <property type="entry name" value="Tudor/PWWP/MBT"/>
    <property type="match status" value="1"/>
</dbReference>
<feature type="compositionally biased region" description="Low complexity" evidence="6">
    <location>
        <begin position="595"/>
        <end position="608"/>
    </location>
</feature>
<evidence type="ECO:0000313" key="9">
    <source>
        <dbReference type="Proteomes" id="UP001445335"/>
    </source>
</evidence>
<dbReference type="GO" id="GO:0005634">
    <property type="term" value="C:nucleus"/>
    <property type="evidence" value="ECO:0007669"/>
    <property type="project" value="TreeGrafter"/>
</dbReference>
<comment type="caution">
    <text evidence="8">The sequence shown here is derived from an EMBL/GenBank/DDBJ whole genome shotgun (WGS) entry which is preliminary data.</text>
</comment>
<sequence length="1030" mass="107977">MNVVSLFTGAGGLDLGLHQAGHKIILQCESDPGARQVLRAAFPGTLLLPDVCAVTSLPEETELVAAGFPCVDISRAGNRAGLDGQSSGLVKHVIRLLAGAKAHRRPVPWVLLENVEALLDRVGGAPPAVDWLGKQFEDLGYSSWSYRVVNTASFGAPNRRKRVFMVASYHGDARDVLLSQGVNFCHGACRMIFAGRPCFLCHDPKPDKAGGGTSGCAFAFDMGNAQSAPAVDCVPTLKTANTRICLLLPSGEMGLLRVDDAERLQGLPEGHTRPCWPVRVEGVKAHCGRLQDSDVKELEAKRWALVGNAVSVPVAAWLGERFMEPHRHKYYPGARDRRMPPEAGAAAPAGAAACCDEDCLEEGVLFDQQGSGRQIALDNGSADSNGDIGAAARDSSGGADAAAAPGSSSDAGAAAEGPAQGLEPALAATSRHPKRRQSTGGSGAWKKEAWPRAAWYVRGQGRYAVESMSDAPLIAPLVPLAEYVDRVGRCPANDAIHTYFARLREQGWDMSVTARKVKECGGHLDPEAVDVVRLDGGGLADAEALGALVWARDRAGVYWPGEALDPFRLPLARALPEGALAVLTLDELAASIPRPGASPDAPAGSDSAEGAEGSQPAQGVPASSADAGEQPDARRVEDPKRKVLVVQFGTRDAAWHRPGELLPFAEHQAEKEAAAQALADAGKLPRAGSFQLALQEAAAHQQLAKGEASAAEVAAHAARRAAAANMAKPCGRCEACFTLKGAAPRRCLAVRAAAGAAAGLSGAQVAVLGGRAIGARIAVWWPIDNKYYMGWVIGFDWLRQRHTVLYDDGDVEIIPLWAPNQLVRIHSSPAEWPTAARRLAQEQDGQDAVRGAREAAQRGRGRGRGRGRRGSRAGAGPVRAGSIGADLEEADEGSIDGNAFEAERHTRIAVNKRKLDALFAGTAAAAAAGALAAGDSAEPETNGGVYVAVQRASAPVEAPADQDCQQCNRKAGGPMHRCGGCSPGSAGVWCCTDCLPRSGKLALRRACQRGAARELDVWLCDVCTVARLTA</sequence>
<evidence type="ECO:0000256" key="5">
    <source>
        <dbReference type="PROSITE-ProRule" id="PRU01016"/>
    </source>
</evidence>
<feature type="compositionally biased region" description="Low complexity" evidence="6">
    <location>
        <begin position="872"/>
        <end position="881"/>
    </location>
</feature>
<feature type="compositionally biased region" description="Basic and acidic residues" evidence="6">
    <location>
        <begin position="631"/>
        <end position="640"/>
    </location>
</feature>
<dbReference type="InterPro" id="IPR001525">
    <property type="entry name" value="C5_MeTfrase"/>
</dbReference>
<evidence type="ECO:0000256" key="4">
    <source>
        <dbReference type="ARBA" id="ARBA00022691"/>
    </source>
</evidence>
<reference evidence="8 9" key="1">
    <citation type="journal article" date="2024" name="Nat. Commun.">
        <title>Phylogenomics reveals the evolutionary origins of lichenization in chlorophyte algae.</title>
        <authorList>
            <person name="Puginier C."/>
            <person name="Libourel C."/>
            <person name="Otte J."/>
            <person name="Skaloud P."/>
            <person name="Haon M."/>
            <person name="Grisel S."/>
            <person name="Petersen M."/>
            <person name="Berrin J.G."/>
            <person name="Delaux P.M."/>
            <person name="Dal Grande F."/>
            <person name="Keller J."/>
        </authorList>
    </citation>
    <scope>NUCLEOTIDE SEQUENCE [LARGE SCALE GENOMIC DNA]</scope>
    <source>
        <strain evidence="8 9">SAG 245.80</strain>
    </source>
</reference>
<proteinExistence type="inferred from homology"/>
<feature type="compositionally biased region" description="Low complexity" evidence="6">
    <location>
        <begin position="386"/>
        <end position="419"/>
    </location>
</feature>
<evidence type="ECO:0000256" key="6">
    <source>
        <dbReference type="SAM" id="MobiDB-lite"/>
    </source>
</evidence>
<dbReference type="InterPro" id="IPR000313">
    <property type="entry name" value="PWWP_dom"/>
</dbReference>
<evidence type="ECO:0000256" key="2">
    <source>
        <dbReference type="ARBA" id="ARBA00022603"/>
    </source>
</evidence>
<evidence type="ECO:0000259" key="7">
    <source>
        <dbReference type="PROSITE" id="PS50812"/>
    </source>
</evidence>
<dbReference type="EMBL" id="JALJOU010000002">
    <property type="protein sequence ID" value="KAK9845815.1"/>
    <property type="molecule type" value="Genomic_DNA"/>
</dbReference>
<dbReference type="EC" id="2.1.1.37" evidence="1"/>
<dbReference type="InterPro" id="IPR018117">
    <property type="entry name" value="C5_DNA_meth_AS"/>
</dbReference>
<dbReference type="Proteomes" id="UP001445335">
    <property type="component" value="Unassembled WGS sequence"/>
</dbReference>
<feature type="domain" description="PWWP" evidence="7">
    <location>
        <begin position="545"/>
        <end position="667"/>
    </location>
</feature>